<dbReference type="InterPro" id="IPR019791">
    <property type="entry name" value="Haem_peroxidase_animal"/>
</dbReference>
<dbReference type="GO" id="GO:0005576">
    <property type="term" value="C:extracellular region"/>
    <property type="evidence" value="ECO:0007669"/>
    <property type="project" value="UniProtKB-SubCell"/>
</dbReference>
<dbReference type="Pfam" id="PF03098">
    <property type="entry name" value="An_peroxidase"/>
    <property type="match status" value="2"/>
</dbReference>
<evidence type="ECO:0000256" key="2">
    <source>
        <dbReference type="ARBA" id="ARBA00022525"/>
    </source>
</evidence>
<dbReference type="EMBL" id="KK107453">
    <property type="protein sequence ID" value="EZA50655.1"/>
    <property type="molecule type" value="Genomic_DNA"/>
</dbReference>
<dbReference type="CDD" id="cd09823">
    <property type="entry name" value="peroxinectin_like"/>
    <property type="match status" value="2"/>
</dbReference>
<evidence type="ECO:0000256" key="1">
    <source>
        <dbReference type="ARBA" id="ARBA00004613"/>
    </source>
</evidence>
<dbReference type="Gene3D" id="1.10.640.10">
    <property type="entry name" value="Haem peroxidase domain superfamily, animal type"/>
    <property type="match status" value="2"/>
</dbReference>
<keyword evidence="10" id="KW-1185">Reference proteome</keyword>
<dbReference type="FunFam" id="1.10.640.10:FF:000003">
    <property type="entry name" value="chorion peroxidase"/>
    <property type="match status" value="1"/>
</dbReference>
<sequence length="1374" mass="157392">GIQEPRHVGQTKKPLPSPRFVSAALSTANDQSDASRTLAMMEWSQFIAHDMAHTPVRKMVSTGKPISCCQPDGDTLSPRHIHPDCSPISVPDRDPVYGEHYVRCMNYVRSLPVLRSECTFGPVEQMNQVSHFLDGSTIYGSTLKKSRELRTFEGGRLHVDMRNNHAYLPRAAAELASQCGENCYNSGDDRVNIEPQLAVIYTIWHREHNRIADKLASLNPDWTDEILYQEARRIVIAEIQHITYKEWLPILLGRRYMHATGFTVTGNSYSRNYNSDDEPAVSNEAATAALRFLNSLMQGKLSLPDNSRQQNRTLQLAEHFFNPRVIESEEVFDGLLRGLATQTSQKMDISLIPDMTSKLYTRNGNDLGLDAISLDIQRGRDHGLPGYNYYRKYCGLPAAKSFDDFLDYIPTEMVRKLRTTYSHPNDVDLIVGGMAERSADDSMVGPTFRCLIYEQFSRSRRTDRFFYDSATQPHPLTPEQLLQMHNVSLARIFCDNGDNITHMQRNVFLKPQAGNELRHCTDFEAIPSVDLFAWAERAKALKIQIFYLSYVNCKTVISQNAICYAECNKSMFCYNACNLECFEIPSTRAWRKDLCDKLRLEKIVLWLICIIKDFISEDVLLKKIDLIESARRETRRREGETVRSHVYAARSLCNRWELMARNGSRDGKRGHESCMHRWNALYVFERESLPRTRISSTHESTEIYVSKNLRCSSRRSAYLPFSINKNPIISTYNPATYFTSNPYLSSSSNFPNSIFSFNQDKTTSIHQQIKCGDTYPQACQRLRYRSYDGSCNNLQNPSWGLANTRYGRLLRPRYSDGIRAPTKSVTGQDLPLARAVSYTMFQNIDIDDRLWTLASMQYGQIMAHDMGLIDGTTQSKSHQTRCCTFNGQITPEATTSPLCFPILIPRDDPVYSRSSVQCLNFVRSMTDLDRGCSSPHKPAEQLNTVTHYLDLSIVYGSSNDVAASLRAGFGGRLNVEVRKNRQFPPQSQNKTAMCDLVYESEPCYATGDTRANQNPQLTILQIVLLREHNRVADYLAELNPHWTDETIFQETRRIVIAEHQNIAYYEWLPIFLGLMQVYENKINYDTTNYVDDYDKTVKGNVLNEHANAANRYFHSLIAGHLNLVMKERYYSPFNSLRLSDHFNRPGIIEKGNNLDDLTRGLSSQPQKNADTYFDEEITQYLFRRGRVLGSDLRATDIQRDRDHGIASYNDYREYCGLRRARTFEDFADHISLPDIQKLSTLYASPDDVELTVGGSLERLVAGTLAGPTFQCILIKQFQLTRVGDRYWFETGNPEIAFTLEQLNELRKSSISRLLCDNGDRIQYMQKLGFLQVSEMNPMRACDELPQVNLSLWKDFGSETHGFTNYHINGFQFKK</sequence>
<gene>
    <name evidence="9" type="ORF">X777_11006</name>
</gene>
<comment type="subcellular location">
    <subcellularLocation>
        <location evidence="1">Secreted</location>
    </subcellularLocation>
</comment>
<keyword evidence="6" id="KW-0560">Oxidoreductase</keyword>
<keyword evidence="3 9" id="KW-0575">Peroxidase</keyword>
<name>A0A026W3J3_OOCBI</name>
<organism evidence="9 10">
    <name type="scientific">Ooceraea biroi</name>
    <name type="common">Clonal raider ant</name>
    <name type="synonym">Cerapachys biroi</name>
    <dbReference type="NCBI Taxonomy" id="2015173"/>
    <lineage>
        <taxon>Eukaryota</taxon>
        <taxon>Metazoa</taxon>
        <taxon>Ecdysozoa</taxon>
        <taxon>Arthropoda</taxon>
        <taxon>Hexapoda</taxon>
        <taxon>Insecta</taxon>
        <taxon>Pterygota</taxon>
        <taxon>Neoptera</taxon>
        <taxon>Endopterygota</taxon>
        <taxon>Hymenoptera</taxon>
        <taxon>Apocrita</taxon>
        <taxon>Aculeata</taxon>
        <taxon>Formicoidea</taxon>
        <taxon>Formicidae</taxon>
        <taxon>Dorylinae</taxon>
        <taxon>Ooceraea</taxon>
    </lineage>
</organism>
<dbReference type="PROSITE" id="PS50292">
    <property type="entry name" value="PEROXIDASE_3"/>
    <property type="match status" value="2"/>
</dbReference>
<dbReference type="OMA" id="PVNSCER"/>
<evidence type="ECO:0000256" key="5">
    <source>
        <dbReference type="ARBA" id="ARBA00022729"/>
    </source>
</evidence>
<keyword evidence="5" id="KW-0732">Signal</keyword>
<dbReference type="Proteomes" id="UP000053097">
    <property type="component" value="Unassembled WGS sequence"/>
</dbReference>
<evidence type="ECO:0000256" key="6">
    <source>
        <dbReference type="ARBA" id="ARBA00023002"/>
    </source>
</evidence>
<evidence type="ECO:0000256" key="8">
    <source>
        <dbReference type="PIRSR" id="PIRSR619791-2"/>
    </source>
</evidence>
<dbReference type="GO" id="GO:0046872">
    <property type="term" value="F:metal ion binding"/>
    <property type="evidence" value="ECO:0007669"/>
    <property type="project" value="UniProtKB-KW"/>
</dbReference>
<evidence type="ECO:0000313" key="10">
    <source>
        <dbReference type="Proteomes" id="UP000053097"/>
    </source>
</evidence>
<dbReference type="GO" id="GO:0022412">
    <property type="term" value="P:cellular process involved in reproduction in multicellular organism"/>
    <property type="evidence" value="ECO:0007669"/>
    <property type="project" value="UniProtKB-ARBA"/>
</dbReference>
<evidence type="ECO:0000256" key="4">
    <source>
        <dbReference type="ARBA" id="ARBA00022617"/>
    </source>
</evidence>
<dbReference type="InterPro" id="IPR037120">
    <property type="entry name" value="Haem_peroxidase_sf_animal"/>
</dbReference>
<reference evidence="9 10" key="1">
    <citation type="journal article" date="2014" name="Curr. Biol.">
        <title>The genome of the clonal raider ant Cerapachys biroi.</title>
        <authorList>
            <person name="Oxley P.R."/>
            <person name="Ji L."/>
            <person name="Fetter-Pruneda I."/>
            <person name="McKenzie S.K."/>
            <person name="Li C."/>
            <person name="Hu H."/>
            <person name="Zhang G."/>
            <person name="Kronauer D.J."/>
        </authorList>
    </citation>
    <scope>NUCLEOTIDE SEQUENCE [LARGE SCALE GENOMIC DNA]</scope>
</reference>
<evidence type="ECO:0000313" key="9">
    <source>
        <dbReference type="EMBL" id="EZA50655.1"/>
    </source>
</evidence>
<evidence type="ECO:0000256" key="3">
    <source>
        <dbReference type="ARBA" id="ARBA00022559"/>
    </source>
</evidence>
<proteinExistence type="predicted"/>
<feature type="binding site" description="axial binding residue" evidence="8">
    <location>
        <position position="1114"/>
    </location>
    <ligand>
        <name>heme b</name>
        <dbReference type="ChEBI" id="CHEBI:60344"/>
    </ligand>
    <ligandPart>
        <name>Fe</name>
        <dbReference type="ChEBI" id="CHEBI:18248"/>
    </ligandPart>
</feature>
<keyword evidence="8" id="KW-0479">Metal-binding</keyword>
<dbReference type="OrthoDB" id="823504at2759"/>
<dbReference type="PRINTS" id="PR00457">
    <property type="entry name" value="ANPEROXIDASE"/>
</dbReference>
<keyword evidence="2" id="KW-0964">Secreted</keyword>
<dbReference type="PANTHER" id="PTHR11475:SF86">
    <property type="entry name" value="PEROXIDASE"/>
    <property type="match status" value="1"/>
</dbReference>
<dbReference type="FunFam" id="1.10.640.10:FF:000009">
    <property type="entry name" value="Peroxidase, isoform B"/>
    <property type="match status" value="1"/>
</dbReference>
<accession>A0A026W3J3</accession>
<evidence type="ECO:0000256" key="7">
    <source>
        <dbReference type="ARBA" id="ARBA00023004"/>
    </source>
</evidence>
<dbReference type="GO" id="GO:0020037">
    <property type="term" value="F:heme binding"/>
    <property type="evidence" value="ECO:0007669"/>
    <property type="project" value="InterPro"/>
</dbReference>
<dbReference type="PANTHER" id="PTHR11475">
    <property type="entry name" value="OXIDASE/PEROXIDASE"/>
    <property type="match status" value="1"/>
</dbReference>
<dbReference type="SUPFAM" id="SSF48113">
    <property type="entry name" value="Heme-dependent peroxidases"/>
    <property type="match status" value="2"/>
</dbReference>
<dbReference type="GO" id="GO:0004601">
    <property type="term" value="F:peroxidase activity"/>
    <property type="evidence" value="ECO:0007669"/>
    <property type="project" value="UniProtKB-KW"/>
</dbReference>
<keyword evidence="7 8" id="KW-0408">Iron</keyword>
<dbReference type="InterPro" id="IPR010255">
    <property type="entry name" value="Haem_peroxidase_sf"/>
</dbReference>
<protein>
    <submittedName>
        <fullName evidence="9">Peroxidase</fullName>
    </submittedName>
</protein>
<feature type="non-terminal residue" evidence="9">
    <location>
        <position position="1"/>
    </location>
</feature>
<dbReference type="GO" id="GO:0006979">
    <property type="term" value="P:response to oxidative stress"/>
    <property type="evidence" value="ECO:0007669"/>
    <property type="project" value="InterPro"/>
</dbReference>
<keyword evidence="4 8" id="KW-0349">Heme</keyword>